<keyword evidence="2" id="KW-1185">Reference proteome</keyword>
<evidence type="ECO:0000313" key="2">
    <source>
        <dbReference type="Proteomes" id="UP000265325"/>
    </source>
</evidence>
<proteinExistence type="predicted"/>
<organism evidence="1 2">
    <name type="scientific">Streptomyces showdoensis</name>
    <dbReference type="NCBI Taxonomy" id="68268"/>
    <lineage>
        <taxon>Bacteria</taxon>
        <taxon>Bacillati</taxon>
        <taxon>Actinomycetota</taxon>
        <taxon>Actinomycetes</taxon>
        <taxon>Kitasatosporales</taxon>
        <taxon>Streptomycetaceae</taxon>
        <taxon>Streptomyces</taxon>
    </lineage>
</organism>
<dbReference type="RefSeq" id="WP_046908223.1">
    <property type="nucleotide sequence ID" value="NZ_BAAAXG010000026.1"/>
</dbReference>
<gene>
    <name evidence="1" type="ORF">VO63_14660</name>
</gene>
<protein>
    <submittedName>
        <fullName evidence="1">Uncharacterized protein</fullName>
    </submittedName>
</protein>
<dbReference type="AlphaFoldDB" id="A0A2P2GND0"/>
<accession>A0A2P2GND0</accession>
<sequence>MPVRSGWLLPTGQTRQHTRITNLGATTPVNTLGVRSGILPGTYDGKYRVGGLWMSSNGPMTAIVYAGRAVIQGTDNDGAYPVTLDQDVTITFADGDPLNPRIDLVVVRVYDNDVDTLGKYEATVEIVKGEAKAVPVAPVAPARSLVLFSVQVKKGASAGTGGIDWAAGASTDLRQTVVAAGGILPVYNNGGVPGAYPGQYQDNDNAHFLQRWDGTLWVAYPKEVGGIAPSGTITTGSYSGQYRDNGTSLQRWNGTSWVVYQPPVETESTTAGATGLPNWSVVAFNGRRTKGGLCTMTVTVTRTGSTVTADNTGQISDEPVCVIPAGWRPGGNSMEAVACDGFGSGGANINTNGQIDLRTWSPNGQLAAGRNIRISATYVL</sequence>
<dbReference type="OrthoDB" id="5193571at2"/>
<dbReference type="EMBL" id="LAQS01000020">
    <property type="protein sequence ID" value="KKZ73023.1"/>
    <property type="molecule type" value="Genomic_DNA"/>
</dbReference>
<evidence type="ECO:0000313" key="1">
    <source>
        <dbReference type="EMBL" id="KKZ73023.1"/>
    </source>
</evidence>
<comment type="caution">
    <text evidence="1">The sequence shown here is derived from an EMBL/GenBank/DDBJ whole genome shotgun (WGS) entry which is preliminary data.</text>
</comment>
<dbReference type="Proteomes" id="UP000265325">
    <property type="component" value="Unassembled WGS sequence"/>
</dbReference>
<reference evidence="1 2" key="1">
    <citation type="submission" date="2015-05" db="EMBL/GenBank/DDBJ databases">
        <title>Draft Genome assembly of Streptomyces showdoensis.</title>
        <authorList>
            <person name="Thapa K.K."/>
            <person name="Metsa-Ketela M."/>
        </authorList>
    </citation>
    <scope>NUCLEOTIDE SEQUENCE [LARGE SCALE GENOMIC DNA]</scope>
    <source>
        <strain evidence="1 2">ATCC 15227</strain>
    </source>
</reference>
<name>A0A2P2GND0_STREW</name>